<dbReference type="Proteomes" id="UP000559256">
    <property type="component" value="Unassembled WGS sequence"/>
</dbReference>
<dbReference type="GO" id="GO:0005743">
    <property type="term" value="C:mitochondrial inner membrane"/>
    <property type="evidence" value="ECO:0007669"/>
    <property type="project" value="TreeGrafter"/>
</dbReference>
<evidence type="ECO:0000313" key="3">
    <source>
        <dbReference type="EMBL" id="KAF5336652.1"/>
    </source>
</evidence>
<dbReference type="SUPFAM" id="SSF64076">
    <property type="entry name" value="MTH938-like"/>
    <property type="match status" value="1"/>
</dbReference>
<feature type="transmembrane region" description="Helical" evidence="2">
    <location>
        <begin position="354"/>
        <end position="373"/>
    </location>
</feature>
<dbReference type="AlphaFoldDB" id="A0A8H5C9U8"/>
<dbReference type="EMBL" id="JAACJM010000226">
    <property type="protein sequence ID" value="KAF5336652.1"/>
    <property type="molecule type" value="Genomic_DNA"/>
</dbReference>
<evidence type="ECO:0008006" key="5">
    <source>
        <dbReference type="Google" id="ProtNLM"/>
    </source>
</evidence>
<dbReference type="OrthoDB" id="20681at2759"/>
<dbReference type="PANTHER" id="PTHR21192:SF2">
    <property type="entry name" value="NADH DEHYDROGENASE [UBIQUINONE] 1 ALPHA SUBCOMPLEX ASSEMBLY FACTOR 3"/>
    <property type="match status" value="1"/>
</dbReference>
<dbReference type="Gene3D" id="3.40.1230.10">
    <property type="entry name" value="MTH938-like"/>
    <property type="match status" value="1"/>
</dbReference>
<reference evidence="3 4" key="1">
    <citation type="journal article" date="2020" name="ISME J.">
        <title>Uncovering the hidden diversity of litter-decomposition mechanisms in mushroom-forming fungi.</title>
        <authorList>
            <person name="Floudas D."/>
            <person name="Bentzer J."/>
            <person name="Ahren D."/>
            <person name="Johansson T."/>
            <person name="Persson P."/>
            <person name="Tunlid A."/>
        </authorList>
    </citation>
    <scope>NUCLEOTIDE SEQUENCE [LARGE SCALE GENOMIC DNA]</scope>
    <source>
        <strain evidence="3 4">CBS 291.85</strain>
    </source>
</reference>
<keyword evidence="4" id="KW-1185">Reference proteome</keyword>
<keyword evidence="2" id="KW-0812">Transmembrane</keyword>
<evidence type="ECO:0000256" key="2">
    <source>
        <dbReference type="SAM" id="Phobius"/>
    </source>
</evidence>
<evidence type="ECO:0000313" key="4">
    <source>
        <dbReference type="Proteomes" id="UP000559256"/>
    </source>
</evidence>
<name>A0A8H5C9U8_9AGAR</name>
<keyword evidence="2" id="KW-1133">Transmembrane helix</keyword>
<comment type="caution">
    <text evidence="3">The sequence shown here is derived from an EMBL/GenBank/DDBJ whole genome shotgun (WGS) entry which is preliminary data.</text>
</comment>
<dbReference type="InterPro" id="IPR036748">
    <property type="entry name" value="MTH938-like_sf"/>
</dbReference>
<dbReference type="InterPro" id="IPR007523">
    <property type="entry name" value="NDUFAF3/AAMDC"/>
</dbReference>
<feature type="region of interest" description="Disordered" evidence="1">
    <location>
        <begin position="18"/>
        <end position="46"/>
    </location>
</feature>
<gene>
    <name evidence="3" type="ORF">D9758_016745</name>
</gene>
<organism evidence="3 4">
    <name type="scientific">Tetrapyrgos nigripes</name>
    <dbReference type="NCBI Taxonomy" id="182062"/>
    <lineage>
        <taxon>Eukaryota</taxon>
        <taxon>Fungi</taxon>
        <taxon>Dikarya</taxon>
        <taxon>Basidiomycota</taxon>
        <taxon>Agaricomycotina</taxon>
        <taxon>Agaricomycetes</taxon>
        <taxon>Agaricomycetidae</taxon>
        <taxon>Agaricales</taxon>
        <taxon>Marasmiineae</taxon>
        <taxon>Marasmiaceae</taxon>
        <taxon>Tetrapyrgos</taxon>
    </lineage>
</organism>
<proteinExistence type="predicted"/>
<protein>
    <recommendedName>
        <fullName evidence="5">NADH dehydrogenase [ubiquinone] 1 alpha subcomplex assembly factor 3</fullName>
    </recommendedName>
</protein>
<accession>A0A8H5C9U8</accession>
<dbReference type="PANTHER" id="PTHR21192">
    <property type="entry name" value="NUCLEAR PROTEIN E3-3"/>
    <property type="match status" value="1"/>
</dbReference>
<keyword evidence="2" id="KW-0472">Membrane</keyword>
<dbReference type="Pfam" id="PF04430">
    <property type="entry name" value="DUF498"/>
    <property type="match status" value="1"/>
</dbReference>
<dbReference type="GO" id="GO:0032981">
    <property type="term" value="P:mitochondrial respiratory chain complex I assembly"/>
    <property type="evidence" value="ECO:0007669"/>
    <property type="project" value="TreeGrafter"/>
</dbReference>
<sequence length="517" mass="58305">MKLVIRITNKRKVVVIESNEEEDEGSAEGSEANKDEEPDGGMCHSQLETPRACISRGRKTYLRQPHHQKLPFCLRTQELSLRNDPKYILDRLDELLQPPTHYSTRTLFSSASTACLTPSSQGMETDENESGLDLSMSEVEQQVRDAIRNSIGSVGGSRKSRGSAGGLTGPRGWVEDAEVRVVEGDEDEFDDSFLDGQGEERVEEAVALRSSTGGVAIDASTNWITNASRQPSRVYLRYLKWLYQNQILLLGAGKLISQPPPFIREHLNQMGIQLDVMDRRNACSTYNLRLEEGRRVAAALDFFASPIDVDIRLDGEEVRKQIDQTKGDRGEGEKEKCIWNPPSLFKSTLPLSNMANTVECIFMSFILVVFLVLQRQMYILLGNKEQFCTYLVNVEAEDGTESALSSRTPSSGILDVLDSPTFNRSHRICCSYNLLPTFKTIEDESSQCLDKIFDMFSEKEKKKVAEITEAYTQSSWFRVREHADRQLAHRAAVSKFFATYSKYDLTSPEHVKAFIFA</sequence>
<evidence type="ECO:0000256" key="1">
    <source>
        <dbReference type="SAM" id="MobiDB-lite"/>
    </source>
</evidence>